<evidence type="ECO:0000256" key="12">
    <source>
        <dbReference type="ARBA" id="ARBA00047777"/>
    </source>
</evidence>
<evidence type="ECO:0000256" key="15">
    <source>
        <dbReference type="SAM" id="Phobius"/>
    </source>
</evidence>
<evidence type="ECO:0000256" key="14">
    <source>
        <dbReference type="SAM" id="MobiDB-lite"/>
    </source>
</evidence>
<comment type="subcellular location">
    <subcellularLocation>
        <location evidence="1">Membrane</location>
        <topology evidence="1">Multi-pass membrane protein</topology>
    </subcellularLocation>
    <subcellularLocation>
        <location evidence="2">Secreted</location>
    </subcellularLocation>
</comment>
<evidence type="ECO:0000256" key="11">
    <source>
        <dbReference type="ARBA" id="ARBA00023157"/>
    </source>
</evidence>
<feature type="transmembrane region" description="Helical" evidence="15">
    <location>
        <begin position="494"/>
        <end position="512"/>
    </location>
</feature>
<feature type="transmembrane region" description="Helical" evidence="15">
    <location>
        <begin position="1400"/>
        <end position="1423"/>
    </location>
</feature>
<feature type="region of interest" description="Disordered" evidence="14">
    <location>
        <begin position="1555"/>
        <end position="1585"/>
    </location>
</feature>
<evidence type="ECO:0000313" key="17">
    <source>
        <dbReference type="EMBL" id="KAK3242325.1"/>
    </source>
</evidence>
<dbReference type="GO" id="GO:0005886">
    <property type="term" value="C:plasma membrane"/>
    <property type="evidence" value="ECO:0007669"/>
    <property type="project" value="TreeGrafter"/>
</dbReference>
<feature type="region of interest" description="Disordered" evidence="14">
    <location>
        <begin position="123"/>
        <end position="146"/>
    </location>
</feature>
<dbReference type="EMBL" id="LGRX02033191">
    <property type="protein sequence ID" value="KAK3242325.1"/>
    <property type="molecule type" value="Genomic_DNA"/>
</dbReference>
<dbReference type="GO" id="GO:0000148">
    <property type="term" value="C:1,3-beta-D-glucan synthase complex"/>
    <property type="evidence" value="ECO:0007669"/>
    <property type="project" value="InterPro"/>
</dbReference>
<dbReference type="GO" id="GO:0003843">
    <property type="term" value="F:1,3-beta-D-glucan synthase activity"/>
    <property type="evidence" value="ECO:0007669"/>
    <property type="project" value="UniProtKB-EC"/>
</dbReference>
<evidence type="ECO:0000259" key="16">
    <source>
        <dbReference type="SMART" id="SM01205"/>
    </source>
</evidence>
<feature type="transmembrane region" description="Helical" evidence="15">
    <location>
        <begin position="638"/>
        <end position="660"/>
    </location>
</feature>
<dbReference type="Proteomes" id="UP001190700">
    <property type="component" value="Unassembled WGS sequence"/>
</dbReference>
<dbReference type="GO" id="GO:0005576">
    <property type="term" value="C:extracellular region"/>
    <property type="evidence" value="ECO:0007669"/>
    <property type="project" value="UniProtKB-SubCell"/>
</dbReference>
<dbReference type="SMART" id="SM01205">
    <property type="entry name" value="FKS1_dom1"/>
    <property type="match status" value="1"/>
</dbReference>
<feature type="transmembrane region" description="Helical" evidence="15">
    <location>
        <begin position="1699"/>
        <end position="1718"/>
    </location>
</feature>
<dbReference type="PANTHER" id="PTHR12741:SF48">
    <property type="entry name" value="1,3-BETA-GLUCAN SYNTHASE COMPONENT FKS1-RELATED"/>
    <property type="match status" value="1"/>
</dbReference>
<keyword evidence="18" id="KW-1185">Reference proteome</keyword>
<feature type="transmembrane region" description="Helical" evidence="15">
    <location>
        <begin position="1511"/>
        <end position="1533"/>
    </location>
</feature>
<evidence type="ECO:0000256" key="4">
    <source>
        <dbReference type="ARBA" id="ARBA00012589"/>
    </source>
</evidence>
<feature type="region of interest" description="Disordered" evidence="14">
    <location>
        <begin position="776"/>
        <end position="799"/>
    </location>
</feature>
<comment type="similarity">
    <text evidence="3">Belongs to the glycosyltransferase 48 family.</text>
</comment>
<feature type="coiled-coil region" evidence="13">
    <location>
        <begin position="375"/>
        <end position="402"/>
    </location>
</feature>
<keyword evidence="5" id="KW-0964">Secreted</keyword>
<keyword evidence="8 15" id="KW-0812">Transmembrane</keyword>
<feature type="transmembrane region" description="Helical" evidence="15">
    <location>
        <begin position="1429"/>
        <end position="1445"/>
    </location>
</feature>
<accession>A0AAE0BUY3</accession>
<dbReference type="Pfam" id="PF01823">
    <property type="entry name" value="MACPF"/>
    <property type="match status" value="1"/>
</dbReference>
<feature type="region of interest" description="Disordered" evidence="14">
    <location>
        <begin position="1092"/>
        <end position="1111"/>
    </location>
</feature>
<name>A0AAE0BUY3_9CHLO</name>
<evidence type="ECO:0000256" key="2">
    <source>
        <dbReference type="ARBA" id="ARBA00004613"/>
    </source>
</evidence>
<keyword evidence="9 15" id="KW-1133">Transmembrane helix</keyword>
<evidence type="ECO:0000256" key="7">
    <source>
        <dbReference type="ARBA" id="ARBA00022679"/>
    </source>
</evidence>
<feature type="transmembrane region" description="Helical" evidence="15">
    <location>
        <begin position="2277"/>
        <end position="2300"/>
    </location>
</feature>
<proteinExistence type="inferred from homology"/>
<dbReference type="InterPro" id="IPR020864">
    <property type="entry name" value="MACPF"/>
</dbReference>
<feature type="transmembrane region" description="Helical" evidence="15">
    <location>
        <begin position="533"/>
        <end position="553"/>
    </location>
</feature>
<organism evidence="17 18">
    <name type="scientific">Cymbomonas tetramitiformis</name>
    <dbReference type="NCBI Taxonomy" id="36881"/>
    <lineage>
        <taxon>Eukaryota</taxon>
        <taxon>Viridiplantae</taxon>
        <taxon>Chlorophyta</taxon>
        <taxon>Pyramimonadophyceae</taxon>
        <taxon>Pyramimonadales</taxon>
        <taxon>Pyramimonadaceae</taxon>
        <taxon>Cymbomonas</taxon>
    </lineage>
</organism>
<keyword evidence="11" id="KW-1015">Disulfide bond</keyword>
<protein>
    <recommendedName>
        <fullName evidence="4">1,3-beta-glucan synthase</fullName>
        <ecNumber evidence="4">2.4.1.34</ecNumber>
    </recommendedName>
</protein>
<gene>
    <name evidence="17" type="ORF">CYMTET_47979</name>
</gene>
<keyword evidence="10 15" id="KW-0472">Membrane</keyword>
<comment type="caution">
    <text evidence="17">The sequence shown here is derived from an EMBL/GenBank/DDBJ whole genome shotgun (WGS) entry which is preliminary data.</text>
</comment>
<evidence type="ECO:0000256" key="9">
    <source>
        <dbReference type="ARBA" id="ARBA00022989"/>
    </source>
</evidence>
<keyword evidence="6" id="KW-0328">Glycosyltransferase</keyword>
<feature type="transmembrane region" description="Helical" evidence="15">
    <location>
        <begin position="573"/>
        <end position="594"/>
    </location>
</feature>
<dbReference type="PROSITE" id="PS00279">
    <property type="entry name" value="MACPF_1"/>
    <property type="match status" value="1"/>
</dbReference>
<dbReference type="EC" id="2.4.1.34" evidence="4"/>
<dbReference type="GO" id="GO:0008360">
    <property type="term" value="P:regulation of cell shape"/>
    <property type="evidence" value="ECO:0007669"/>
    <property type="project" value="UniProtKB-KW"/>
</dbReference>
<evidence type="ECO:0000256" key="10">
    <source>
        <dbReference type="ARBA" id="ARBA00023136"/>
    </source>
</evidence>
<dbReference type="PANTHER" id="PTHR12741">
    <property type="entry name" value="LYST-INTERACTING PROTEIN LIP5 DOPAMINE RESPONSIVE PROTEIN DRG-1"/>
    <property type="match status" value="1"/>
</dbReference>
<comment type="catalytic activity">
    <reaction evidence="12">
        <text>[(1-&gt;3)-beta-D-glucosyl](n) + UDP-alpha-D-glucose = [(1-&gt;3)-beta-D-glucosyl](n+1) + UDP + H(+)</text>
        <dbReference type="Rhea" id="RHEA:21476"/>
        <dbReference type="Rhea" id="RHEA-COMP:11146"/>
        <dbReference type="Rhea" id="RHEA-COMP:14303"/>
        <dbReference type="ChEBI" id="CHEBI:15378"/>
        <dbReference type="ChEBI" id="CHEBI:37671"/>
        <dbReference type="ChEBI" id="CHEBI:58223"/>
        <dbReference type="ChEBI" id="CHEBI:58885"/>
        <dbReference type="EC" id="2.4.1.34"/>
    </reaction>
</comment>
<evidence type="ECO:0000256" key="13">
    <source>
        <dbReference type="SAM" id="Coils"/>
    </source>
</evidence>
<dbReference type="InterPro" id="IPR020863">
    <property type="entry name" value="MACPF_CS"/>
</dbReference>
<keyword evidence="7" id="KW-0808">Transferase</keyword>
<feature type="transmembrane region" description="Helical" evidence="15">
    <location>
        <begin position="1730"/>
        <end position="1750"/>
    </location>
</feature>
<reference evidence="17 18" key="1">
    <citation type="journal article" date="2015" name="Genome Biol. Evol.">
        <title>Comparative Genomics of a Bacterivorous Green Alga Reveals Evolutionary Causalities and Consequences of Phago-Mixotrophic Mode of Nutrition.</title>
        <authorList>
            <person name="Burns J.A."/>
            <person name="Paasch A."/>
            <person name="Narechania A."/>
            <person name="Kim E."/>
        </authorList>
    </citation>
    <scope>NUCLEOTIDE SEQUENCE [LARGE SCALE GENOMIC DNA]</scope>
    <source>
        <strain evidence="17 18">PLY_AMNH</strain>
    </source>
</reference>
<keyword evidence="13" id="KW-0175">Coiled coil</keyword>
<feature type="domain" description="1,3-beta-glucan synthase component FKS1-like" evidence="16">
    <location>
        <begin position="220"/>
        <end position="343"/>
    </location>
</feature>
<feature type="transmembrane region" description="Helical" evidence="15">
    <location>
        <begin position="1353"/>
        <end position="1379"/>
    </location>
</feature>
<feature type="transmembrane region" description="Helical" evidence="15">
    <location>
        <begin position="2312"/>
        <end position="2335"/>
    </location>
</feature>
<evidence type="ECO:0000256" key="1">
    <source>
        <dbReference type="ARBA" id="ARBA00004141"/>
    </source>
</evidence>
<dbReference type="InterPro" id="IPR003440">
    <property type="entry name" value="Glyco_trans_48_dom"/>
</dbReference>
<evidence type="ECO:0000256" key="8">
    <source>
        <dbReference type="ARBA" id="ARBA00022692"/>
    </source>
</evidence>
<sequence>MTVIHVTKEAPNAEKNSKESAVPHMGDAAIPMQSTFDLKTYVTDICVRLGKSFGFQICPDKDAEEYTYQEDSSVGNQIAHVCHLLDCIARRIDLADEQESYSVEQSEGVVKVICQPRYPKKGVLKTSKKPSRGAVAPDGYTSPLLHKTDENSSGGITYNIQIPGGAAKAFTLTGNDGKVRREFCYAITQLYAKLFEPYEHFVSRVLRNHEPATNSTTTIEGALRDIGLFMLVWGEAGNVRHLPEFVWFMFHCLRLRVDGDTREPAPPHDFLENTVRPMYQFLLQEVFHKSPEVIENNAKKKCKDADDDCSEVPPTMAQRITYCDANEWFWNGQFCEDLALNRGECDSEYAKLQQTIGRIKDWGNPVEASKLKSVRNEVEGIAVEEEQTVQQTEEDLKLTQGKTWVEHNTWCAVYLAFYRLYSLSFLTMHLLTCLGVKEVKEWNFRDDAFKALTFTVLLSHATLAFLRDLLYLIYQPAPTNSVLLTHMLGASLTFLRMTVMLFCVLSLGLGVGMNLRTMVPAVMGFGPYEVLGAAYIAIGILAELVVFLYQSLVTKTFLWANETQRYWDNRKQVLHYSCFWIVLLVARLAFGYYFEVRPVVEPSVNIYHTLRSRMVEIKDESSYQVQALLNYYLDQLQFLTLVMLWVPIVLMFLVNTFQFFQLGVLVWGSARGVYLNMGLSTSWKELTAKESWVLIQHRIYKKLLTPENRAFALRSVKVQEPPKCKNKTDIEAALEEFLAFAQEDDPISVITEISADEKLVREVYFVREKRMRTIPKRELNDSAGSEEAGGGDGAGATEELETEEMEIVLGSGTFKPMEEGASGPPEESHEILVNSDTWVKHLPVSVVKAAFNIIWDRIIESMREDDLLSDQERDCFSSMKMGQESQEMQLGPKNPEGRRMLMSFLNSLSSPDLKAPPLVRHSRSFTVLTPYYQEDVMYTLKELIHEKPTGVNVSLMSYMKRIFPLEWDSFVERMHRKYSTSEREVYAGLTSADPHPELEMELQMWATKRSQALGRTINGMMQYEEALKLQAEMEGDPDAHVDKFTYVISCQVYPRMKADDRPAMRRKAAALEYMLGKYEGLRMAYIEYIGTSPEDTKKGSNTGGRPPEDPLDQLKGSFYSVLAKGVRQPDGTVQVVPLYRVRLPGPPIMGEGKPENQNHAICFVHSEFLQVIDMNQDGYFLEALKMRNLLNEFTIHEQDENLPNLAIVGMREHIFSAGTSAMASFSASMEFTFGSVFQRMLASPLNVRMHYGHPDVWDTNWCITNGGVSKAMQGLHVSEDIFGGFNATLRGRNIIFREYMIVGKGRDQGFAQINSFETKVSGGNGEQLKSREIYRLGNSLDFFRQLSFCNSSVGVYVSSTFTLWAVRFLIYSFLLLALSDTEHQDQRVNIHLPTWLNLQAIAQLGVLSISLFLVELVMEYGLLPALKEVIGMTIAGALPFFAFVLRTRGHYVDSGLVKGNTKYIPTGRGFALKHEPFVYLYKLYAHSHIYGGAHMIVLLIFFRLITHAPNYYVGATWTLWLVGVSWMVGPFWFNPRAFVWNNVSMTFMGGSPPPPSAFCRRSPQAASPAHSAGAQLSGPPPAHSAGALKPPPGAFCRRSSQAAPLPGAFCRRSSQAASPDLDLLAEGVAVGSDGGKFMWMTFSSKDEDTSWVAWSLKISEDSKLPFSIKMVELIRAIPSLLLCLSAVDSLKFQVMIKTVFFLGASFVFWSWVFLFSAIKHHLLAKRLKRMWRFVVFSGSICGLGVLYVMFKVNIGTPPAQKFCGVHCAGAGYDILKGDPHAKNLDPGIRVRVFNVSSDISYGDNKVTDDHLYRVPDILKMDVLYGTHKNIDPLECSTAIDVQRLFGTPGTMPAKYSGSGVPVYRAGVDPDNYGTVEEYMQLYIDKMLAVDLTLGDPQCSTPNHHANCSNAELASYAFRAATSISDMHKDFLSGQRLHWVDTLTRCALYQMEIQWPDRAKQIQLFRRADLDSSFYKRLANKKDPNGRPRYSGFGLPLPNMTNNLKEEIGAYEDFVGDFGTHFLKSVVFGGQYILRSKFDSGKWAAMAKNSHPTSDGEFDCEGFQCTDLNSCVDFNLFAAVDMDNDLVARCTEEFINVQAGPNKEIYRGGKDVGPHFIQGDNYHSVQRLRLWYQELLQNTSLPIAHEKNHLQPIYAMLDCSVLDCDEGVKEGLDMISTNMEMRKAGVLCMVMQWGCLGGNPFRGDCKNATELEQEWFACWKGLNMSMPAEDSDDFGDIVRSTVPPSHSQLTCGCSDLGGESIDEPSIYYDLNTDRGLNFGLLVLANIFATVFAMQIMSLMGLKKAKPFVMKVHWALDFVIGSVLFTFMHAFSLLNMFDPIHTLLLYNAEFSQHVTRSTVGEGEEYFDRIT</sequence>
<dbReference type="Pfam" id="PF14288">
    <property type="entry name" value="FKS1_dom1"/>
    <property type="match status" value="1"/>
</dbReference>
<evidence type="ECO:0000313" key="18">
    <source>
        <dbReference type="Proteomes" id="UP001190700"/>
    </source>
</evidence>
<evidence type="ECO:0000256" key="3">
    <source>
        <dbReference type="ARBA" id="ARBA00009040"/>
    </source>
</evidence>
<evidence type="ECO:0000256" key="5">
    <source>
        <dbReference type="ARBA" id="ARBA00022525"/>
    </source>
</evidence>
<evidence type="ECO:0000256" key="6">
    <source>
        <dbReference type="ARBA" id="ARBA00022676"/>
    </source>
</evidence>
<dbReference type="GO" id="GO:0006075">
    <property type="term" value="P:(1-&gt;3)-beta-D-glucan biosynthetic process"/>
    <property type="evidence" value="ECO:0007669"/>
    <property type="project" value="InterPro"/>
</dbReference>
<dbReference type="Pfam" id="PF02364">
    <property type="entry name" value="Glucan_synthase"/>
    <property type="match status" value="1"/>
</dbReference>
<dbReference type="InterPro" id="IPR026899">
    <property type="entry name" value="FKS1-like_dom1"/>
</dbReference>
<feature type="transmembrane region" description="Helical" evidence="15">
    <location>
        <begin position="1483"/>
        <end position="1505"/>
    </location>
</feature>